<dbReference type="EMBL" id="BMMA01000006">
    <property type="protein sequence ID" value="GGI77358.1"/>
    <property type="molecule type" value="Genomic_DNA"/>
</dbReference>
<dbReference type="RefSeq" id="WP_017870787.1">
    <property type="nucleotide sequence ID" value="NZ_BMLZ01000004.1"/>
</dbReference>
<keyword evidence="4" id="KW-1185">Reference proteome</keyword>
<keyword evidence="1" id="KW-0732">Signal</keyword>
<dbReference type="EMBL" id="BMLZ01000004">
    <property type="protein sequence ID" value="GGP28824.1"/>
    <property type="molecule type" value="Genomic_DNA"/>
</dbReference>
<accession>A0AAV4K3G6</accession>
<sequence length="245" mass="26671">MRFFWLLPLLFASPAAAQVSLELQQLQPVLATQQAKLRLIVYSPKTVTLDGFRGDSVPCPLFKVFDKAGGPPLIERYLTADCDTGEKTTFQAGKARVFSVTLPMKLNPGQYTAILTLRTQPPLYAKANVNVGPGPFVTELVFSKAKAGQPLDIQVASRNIWRSAVERDMRLCGAGLLIRNGNGRVVYDSKPEGTACTTDLQPTLVPSGGVHLEPWRGQLPALPAGDYTALMWQAGESAVKRFTVK</sequence>
<feature type="chain" id="PRO_5043763968" description="Molecular chaperone" evidence="1">
    <location>
        <begin position="18"/>
        <end position="245"/>
    </location>
</feature>
<feature type="signal peptide" evidence="1">
    <location>
        <begin position="1"/>
        <end position="17"/>
    </location>
</feature>
<reference evidence="2" key="2">
    <citation type="journal article" date="2014" name="Int. J. Syst. Evol. Microbiol.">
        <title>Complete genome sequence of Corynebacterium casei LMG S-19264T (=DSM 44701T), isolated from a smear-ripened cheese.</title>
        <authorList>
            <consortium name="US DOE Joint Genome Institute (JGI-PGF)"/>
            <person name="Walter F."/>
            <person name="Albersmeier A."/>
            <person name="Kalinowski J."/>
            <person name="Ruckert C."/>
        </authorList>
    </citation>
    <scope>NUCLEOTIDE SEQUENCE</scope>
    <source>
        <strain evidence="2">CGMCC 1.8885</strain>
    </source>
</reference>
<evidence type="ECO:0000256" key="1">
    <source>
        <dbReference type="SAM" id="SignalP"/>
    </source>
</evidence>
<reference evidence="3" key="1">
    <citation type="journal article" date="2014" name="Int. J. Syst. Evol. Microbiol.">
        <title>Complete genome of a new Firmicutes species belonging to the dominant human colonic microbiota ('Ruminococcus bicirculans') reveals two chromosomes and a selective capacity to utilize plant glucans.</title>
        <authorList>
            <consortium name="NISC Comparative Sequencing Program"/>
            <person name="Wegmann U."/>
            <person name="Louis P."/>
            <person name="Goesmann A."/>
            <person name="Henrissat B."/>
            <person name="Duncan S.H."/>
            <person name="Flint H.J."/>
        </authorList>
    </citation>
    <scope>NUCLEOTIDE SEQUENCE</scope>
    <source>
        <strain evidence="3">CGMCC 1.8884</strain>
    </source>
</reference>
<dbReference type="GeneID" id="59164843"/>
<organism evidence="2 5">
    <name type="scientific">Deinococcus wulumuqiensis</name>
    <dbReference type="NCBI Taxonomy" id="980427"/>
    <lineage>
        <taxon>Bacteria</taxon>
        <taxon>Thermotogati</taxon>
        <taxon>Deinococcota</taxon>
        <taxon>Deinococci</taxon>
        <taxon>Deinococcales</taxon>
        <taxon>Deinococcaceae</taxon>
        <taxon>Deinococcus</taxon>
    </lineage>
</organism>
<evidence type="ECO:0008006" key="6">
    <source>
        <dbReference type="Google" id="ProtNLM"/>
    </source>
</evidence>
<reference evidence="4" key="3">
    <citation type="journal article" date="2019" name="Int. J. Syst. Evol. Microbiol.">
        <title>The Global Catalogue of Microorganisms (GCM) 10K type strain sequencing project: providing services to taxonomists for standard genome sequencing and annotation.</title>
        <authorList>
            <consortium name="The Broad Institute Genomics Platform"/>
            <consortium name="The Broad Institute Genome Sequencing Center for Infectious Disease"/>
            <person name="Wu L."/>
            <person name="Ma J."/>
        </authorList>
    </citation>
    <scope>NUCLEOTIDE SEQUENCE [LARGE SCALE GENOMIC DNA]</scope>
    <source>
        <strain evidence="4">CGMCC 1.8884</strain>
    </source>
</reference>
<dbReference type="Proteomes" id="UP000652720">
    <property type="component" value="Unassembled WGS sequence"/>
</dbReference>
<dbReference type="Proteomes" id="UP000630135">
    <property type="component" value="Unassembled WGS sequence"/>
</dbReference>
<comment type="caution">
    <text evidence="2">The sequence shown here is derived from an EMBL/GenBank/DDBJ whole genome shotgun (WGS) entry which is preliminary data.</text>
</comment>
<evidence type="ECO:0000313" key="2">
    <source>
        <dbReference type="EMBL" id="GGI77358.1"/>
    </source>
</evidence>
<protein>
    <recommendedName>
        <fullName evidence="6">Molecular chaperone</fullName>
    </recommendedName>
</protein>
<gene>
    <name evidence="3" type="ORF">GCM10008021_04750</name>
    <name evidence="2" type="ORF">GCM10010914_09540</name>
</gene>
<evidence type="ECO:0000313" key="3">
    <source>
        <dbReference type="EMBL" id="GGP28824.1"/>
    </source>
</evidence>
<dbReference type="AlphaFoldDB" id="A0AAV4K3G6"/>
<proteinExistence type="predicted"/>
<evidence type="ECO:0000313" key="4">
    <source>
        <dbReference type="Proteomes" id="UP000630135"/>
    </source>
</evidence>
<name>A0AAV4K3G6_9DEIO</name>
<reference evidence="2" key="4">
    <citation type="submission" date="2023-08" db="EMBL/GenBank/DDBJ databases">
        <authorList>
            <person name="Sun Q."/>
            <person name="Zhou Y."/>
        </authorList>
    </citation>
    <scope>NUCLEOTIDE SEQUENCE</scope>
    <source>
        <strain evidence="3">CGMCC 1.8884</strain>
        <strain evidence="2">CGMCC 1.8885</strain>
    </source>
</reference>
<evidence type="ECO:0000313" key="5">
    <source>
        <dbReference type="Proteomes" id="UP000652720"/>
    </source>
</evidence>